<dbReference type="EMBL" id="HE580273">
    <property type="protein sequence ID" value="CCD25919.2"/>
    <property type="molecule type" value="Genomic_DNA"/>
</dbReference>
<dbReference type="GeneID" id="11497315"/>
<dbReference type="AlphaFoldDB" id="G0WDQ8"/>
<dbReference type="HOGENOM" id="CLU_016218_3_4_1"/>
<feature type="region of interest" description="Disordered" evidence="10">
    <location>
        <begin position="1"/>
        <end position="126"/>
    </location>
</feature>
<evidence type="ECO:0000256" key="8">
    <source>
        <dbReference type="ARBA" id="ARBA00046432"/>
    </source>
</evidence>
<feature type="compositionally biased region" description="Polar residues" evidence="10">
    <location>
        <begin position="611"/>
        <end position="623"/>
    </location>
</feature>
<feature type="compositionally biased region" description="Basic and acidic residues" evidence="10">
    <location>
        <begin position="46"/>
        <end position="71"/>
    </location>
</feature>
<dbReference type="KEGG" id="ndi:NDAI_0G01430"/>
<evidence type="ECO:0000256" key="10">
    <source>
        <dbReference type="SAM" id="MobiDB-lite"/>
    </source>
</evidence>
<feature type="region of interest" description="Disordered" evidence="10">
    <location>
        <begin position="580"/>
        <end position="625"/>
    </location>
</feature>
<dbReference type="STRING" id="1071378.G0WDQ8"/>
<gene>
    <name evidence="11" type="primary">NDAI0G01430</name>
    <name evidence="11" type="ordered locus">NDAI_0G01430</name>
</gene>
<sequence>MSESKPRDENLSSNSKGASSPVSPSINSTSTNGSTPASAASAEASEGAKDPTDKVLSNKELKEVEEKEKAAKRAAQKQASGISIEQQQQSAQLKKEKKQQQREKQLREEQKKLEKKNRKLNFKQQQQKLKSTLFGHLETTEERRATILALSSALTSPHASRITATGLMVPMVASAISGSQVYTTSSLANTIINNDNTSSSTNINTSAAATASAVSQMDTALQSSSNIPPTISNANELGKALATITLESDKQTLVPGITSILNQSTFENNPSLVSSIKELLSNKDYIHPAIQLLTSHLANYKIVGSIPRCIAMLEAFQIVIHDYQTPKGTTLSRNLTNYLSHQIDILKKARPLSVTMGNSIRWLKQEISLIDPGMNDSEAKLDLCEKIAQFAKEKIELADQLIIDNASNHIENGATIVTYGSSKVLTEMILHNVLKLKKNIKVIVVDSRPLFEGRKMADKLRENGVNVMYSLVTSLNTIFNMDVDCVFLGAHSILSNGFLYSRTGTAMIAMSANRRNIPVLVCCESLKFSQRVQLDSVTFNELADPNDLITIGYENPVEKRGNKGILLKQFIKERNEMKKHSELDNTTNHKKQQQQQQQGKSDGSKGKSGKNGVSTDNITANDSDITDKNILDGWQELPSLNIVNILYDLTPPEYIKKIITEFGALPPSSVPVILREYKGSA</sequence>
<dbReference type="SUPFAM" id="SSF100950">
    <property type="entry name" value="NagB/RpiA/CoA transferase-like"/>
    <property type="match status" value="1"/>
</dbReference>
<feature type="compositionally biased region" description="Low complexity" evidence="10">
    <location>
        <begin position="19"/>
        <end position="45"/>
    </location>
</feature>
<evidence type="ECO:0000256" key="2">
    <source>
        <dbReference type="ARBA" id="ARBA00007251"/>
    </source>
</evidence>
<comment type="subcellular location">
    <subcellularLocation>
        <location evidence="1">Cytoplasm</location>
        <location evidence="1">Cytosol</location>
    </subcellularLocation>
</comment>
<evidence type="ECO:0000256" key="5">
    <source>
        <dbReference type="ARBA" id="ARBA00022917"/>
    </source>
</evidence>
<dbReference type="InterPro" id="IPR037171">
    <property type="entry name" value="NagB/RpiA_transferase-like"/>
</dbReference>
<dbReference type="InterPro" id="IPR042529">
    <property type="entry name" value="IF_2B-like_C"/>
</dbReference>
<dbReference type="Gene3D" id="3.40.50.10470">
    <property type="entry name" value="Translation initiation factor eif-2b, domain 2"/>
    <property type="match status" value="1"/>
</dbReference>
<feature type="compositionally biased region" description="Basic and acidic residues" evidence="10">
    <location>
        <begin position="1"/>
        <end position="10"/>
    </location>
</feature>
<dbReference type="OMA" id="IPRCIAM"/>
<evidence type="ECO:0000256" key="9">
    <source>
        <dbReference type="RuleBase" id="RU003814"/>
    </source>
</evidence>
<dbReference type="GO" id="GO:0006446">
    <property type="term" value="P:regulation of translational initiation"/>
    <property type="evidence" value="ECO:0007669"/>
    <property type="project" value="EnsemblFungi"/>
</dbReference>
<dbReference type="Pfam" id="PF01008">
    <property type="entry name" value="IF-2B"/>
    <property type="match status" value="1"/>
</dbReference>
<evidence type="ECO:0000256" key="4">
    <source>
        <dbReference type="ARBA" id="ARBA00022540"/>
    </source>
</evidence>
<organism evidence="11 12">
    <name type="scientific">Naumovozyma dairenensis (strain ATCC 10597 / BCRC 20456 / CBS 421 / NBRC 0211 / NRRL Y-12639)</name>
    <name type="common">Saccharomyces dairenensis</name>
    <dbReference type="NCBI Taxonomy" id="1071378"/>
    <lineage>
        <taxon>Eukaryota</taxon>
        <taxon>Fungi</taxon>
        <taxon>Dikarya</taxon>
        <taxon>Ascomycota</taxon>
        <taxon>Saccharomycotina</taxon>
        <taxon>Saccharomycetes</taxon>
        <taxon>Saccharomycetales</taxon>
        <taxon>Saccharomycetaceae</taxon>
        <taxon>Naumovozyma</taxon>
    </lineage>
</organism>
<evidence type="ECO:0000256" key="1">
    <source>
        <dbReference type="ARBA" id="ARBA00004514"/>
    </source>
</evidence>
<keyword evidence="3" id="KW-0963">Cytoplasm</keyword>
<comment type="subunit">
    <text evidence="8">Component of the translation initiation factor 2B (eIF2B) complex which is a heterodecamer of two sets of five different subunits: alpha, beta, gamma, delta and epsilon. Subunits alpha, beta and delta comprise a regulatory subcomplex and subunits epsilon and gamma comprise a catalytic subcomplex. Within the complex, the hexameric regulatory complex resides at the center, with the two heterodimeric catalytic subcomplexes bound on opposite sides.</text>
</comment>
<dbReference type="GO" id="GO:0003743">
    <property type="term" value="F:translation initiation factor activity"/>
    <property type="evidence" value="ECO:0007669"/>
    <property type="project" value="UniProtKB-KW"/>
</dbReference>
<evidence type="ECO:0000256" key="6">
    <source>
        <dbReference type="ARBA" id="ARBA00044147"/>
    </source>
</evidence>
<comment type="similarity">
    <text evidence="2 9">Belongs to the eIF-2B alpha/beta/delta subunits family.</text>
</comment>
<dbReference type="OrthoDB" id="10254737at2759"/>
<dbReference type="PANTHER" id="PTHR10233">
    <property type="entry name" value="TRANSLATION INITIATION FACTOR EIF-2B"/>
    <property type="match status" value="1"/>
</dbReference>
<dbReference type="GO" id="GO:0005851">
    <property type="term" value="C:eukaryotic translation initiation factor 2B complex"/>
    <property type="evidence" value="ECO:0007669"/>
    <property type="project" value="EnsemblFungi"/>
</dbReference>
<dbReference type="Proteomes" id="UP000000689">
    <property type="component" value="Chromosome 7"/>
</dbReference>
<dbReference type="InterPro" id="IPR000649">
    <property type="entry name" value="IF-2B-related"/>
</dbReference>
<evidence type="ECO:0000256" key="3">
    <source>
        <dbReference type="ARBA" id="ARBA00022490"/>
    </source>
</evidence>
<keyword evidence="5" id="KW-0648">Protein biosynthesis</keyword>
<dbReference type="RefSeq" id="XP_003671162.2">
    <property type="nucleotide sequence ID" value="XM_003671114.2"/>
</dbReference>
<reference evidence="11 12" key="1">
    <citation type="journal article" date="2011" name="Proc. Natl. Acad. Sci. U.S.A.">
        <title>Evolutionary erosion of yeast sex chromosomes by mating-type switching accidents.</title>
        <authorList>
            <person name="Gordon J.L."/>
            <person name="Armisen D."/>
            <person name="Proux-Wera E."/>
            <person name="Oheigeartaigh S.S."/>
            <person name="Byrne K.P."/>
            <person name="Wolfe K.H."/>
        </authorList>
    </citation>
    <scope>NUCLEOTIDE SEQUENCE [LARGE SCALE GENOMIC DNA]</scope>
    <source>
        <strain evidence="12">ATCC 10597 / BCRC 20456 / CBS 421 / NBRC 0211 / NRRL Y-12639</strain>
    </source>
</reference>
<name>G0WDQ8_NAUDC</name>
<dbReference type="GO" id="GO:0005085">
    <property type="term" value="F:guanyl-nucleotide exchange factor activity"/>
    <property type="evidence" value="ECO:0007669"/>
    <property type="project" value="EnsemblFungi"/>
</dbReference>
<feature type="compositionally biased region" description="Basic and acidic residues" evidence="10">
    <location>
        <begin position="98"/>
        <end position="112"/>
    </location>
</feature>
<proteinExistence type="inferred from homology"/>
<evidence type="ECO:0000313" key="12">
    <source>
        <dbReference type="Proteomes" id="UP000000689"/>
    </source>
</evidence>
<evidence type="ECO:0000256" key="7">
    <source>
        <dbReference type="ARBA" id="ARBA00044356"/>
    </source>
</evidence>
<dbReference type="GO" id="GO:0005829">
    <property type="term" value="C:cytosol"/>
    <property type="evidence" value="ECO:0007669"/>
    <property type="project" value="UniProtKB-SubCell"/>
</dbReference>
<keyword evidence="4" id="KW-0396">Initiation factor</keyword>
<dbReference type="eggNOG" id="KOG1467">
    <property type="taxonomic scope" value="Eukaryota"/>
</dbReference>
<accession>G0WDQ8</accession>
<dbReference type="PANTHER" id="PTHR10233:SF14">
    <property type="entry name" value="TRANSLATION INITIATION FACTOR EIF-2B SUBUNIT DELTA"/>
    <property type="match status" value="1"/>
</dbReference>
<protein>
    <recommendedName>
        <fullName evidence="6">Translation initiation factor eIF2B subunit delta</fullName>
    </recommendedName>
    <alternativeName>
        <fullName evidence="7">eIF2B GDP-GTP exchange factor subunit delta</fullName>
    </alternativeName>
</protein>
<evidence type="ECO:0000313" key="11">
    <source>
        <dbReference type="EMBL" id="CCD25919.2"/>
    </source>
</evidence>
<keyword evidence="12" id="KW-1185">Reference proteome</keyword>